<protein>
    <submittedName>
        <fullName evidence="5">GntR family transcriptional regulator</fullName>
    </submittedName>
</protein>
<dbReference type="InterPro" id="IPR008920">
    <property type="entry name" value="TF_FadR/GntR_C"/>
</dbReference>
<reference evidence="5 6" key="1">
    <citation type="submission" date="2020-07" db="EMBL/GenBank/DDBJ databases">
        <authorList>
            <person name="Feng H."/>
        </authorList>
    </citation>
    <scope>NUCLEOTIDE SEQUENCE [LARGE SCALE GENOMIC DNA]</scope>
    <source>
        <strain evidence="6">s-10</strain>
    </source>
</reference>
<keyword evidence="6" id="KW-1185">Reference proteome</keyword>
<dbReference type="SMART" id="SM00895">
    <property type="entry name" value="FCD"/>
    <property type="match status" value="1"/>
</dbReference>
<organism evidence="5 6">
    <name type="scientific">Paenactinomyces guangxiensis</name>
    <dbReference type="NCBI Taxonomy" id="1490290"/>
    <lineage>
        <taxon>Bacteria</taxon>
        <taxon>Bacillati</taxon>
        <taxon>Bacillota</taxon>
        <taxon>Bacilli</taxon>
        <taxon>Bacillales</taxon>
        <taxon>Thermoactinomycetaceae</taxon>
        <taxon>Paenactinomyces</taxon>
    </lineage>
</organism>
<dbReference type="InterPro" id="IPR000524">
    <property type="entry name" value="Tscrpt_reg_HTH_GntR"/>
</dbReference>
<keyword evidence="3" id="KW-0804">Transcription</keyword>
<sequence length="217" mass="25227">MDLLLPNTKTLKDQAFSILKEAIIRGILHDGEMITERRALEQFHISRTPFREAVQSLEAKGWVTSIPYKGTFINPITIKDIHDIFELRLMLETSVVKKIQSNMSQESLNQLEVITKSMNTNHLQQGDYEFMLLDKDFHHVLFKLTNNQKLIAVFEQTSDIICRIGMRVLHRESRREEVIAEHQQIIDGLKNGTAEKEMAQHLEKQKQSFIHLYGKSD</sequence>
<dbReference type="SUPFAM" id="SSF46785">
    <property type="entry name" value="Winged helix' DNA-binding domain"/>
    <property type="match status" value="1"/>
</dbReference>
<dbReference type="PROSITE" id="PS50949">
    <property type="entry name" value="HTH_GNTR"/>
    <property type="match status" value="1"/>
</dbReference>
<dbReference type="GO" id="GO:0003700">
    <property type="term" value="F:DNA-binding transcription factor activity"/>
    <property type="evidence" value="ECO:0007669"/>
    <property type="project" value="InterPro"/>
</dbReference>
<dbReference type="RefSeq" id="WP_181752379.1">
    <property type="nucleotide sequence ID" value="NZ_JACEIQ010000012.1"/>
</dbReference>
<gene>
    <name evidence="5" type="ORF">H1191_12555</name>
</gene>
<evidence type="ECO:0000259" key="4">
    <source>
        <dbReference type="PROSITE" id="PS50949"/>
    </source>
</evidence>
<dbReference type="PANTHER" id="PTHR43537:SF24">
    <property type="entry name" value="GLUCONATE OPERON TRANSCRIPTIONAL REPRESSOR"/>
    <property type="match status" value="1"/>
</dbReference>
<evidence type="ECO:0000313" key="5">
    <source>
        <dbReference type="EMBL" id="MBA4495138.1"/>
    </source>
</evidence>
<comment type="caution">
    <text evidence="5">The sequence shown here is derived from an EMBL/GenBank/DDBJ whole genome shotgun (WGS) entry which is preliminary data.</text>
</comment>
<feature type="domain" description="HTH gntR-type" evidence="4">
    <location>
        <begin position="9"/>
        <end position="76"/>
    </location>
</feature>
<dbReference type="InterPro" id="IPR036390">
    <property type="entry name" value="WH_DNA-bd_sf"/>
</dbReference>
<keyword evidence="1" id="KW-0805">Transcription regulation</keyword>
<name>A0A7W2A9Q9_9BACL</name>
<dbReference type="SMART" id="SM00345">
    <property type="entry name" value="HTH_GNTR"/>
    <property type="match status" value="1"/>
</dbReference>
<dbReference type="PANTHER" id="PTHR43537">
    <property type="entry name" value="TRANSCRIPTIONAL REGULATOR, GNTR FAMILY"/>
    <property type="match status" value="1"/>
</dbReference>
<evidence type="ECO:0000313" key="6">
    <source>
        <dbReference type="Proteomes" id="UP000535491"/>
    </source>
</evidence>
<keyword evidence="2" id="KW-0238">DNA-binding</keyword>
<evidence type="ECO:0000256" key="3">
    <source>
        <dbReference type="ARBA" id="ARBA00023163"/>
    </source>
</evidence>
<dbReference type="InterPro" id="IPR036388">
    <property type="entry name" value="WH-like_DNA-bd_sf"/>
</dbReference>
<evidence type="ECO:0000256" key="1">
    <source>
        <dbReference type="ARBA" id="ARBA00023015"/>
    </source>
</evidence>
<dbReference type="SUPFAM" id="SSF48008">
    <property type="entry name" value="GntR ligand-binding domain-like"/>
    <property type="match status" value="1"/>
</dbReference>
<dbReference type="CDD" id="cd07377">
    <property type="entry name" value="WHTH_GntR"/>
    <property type="match status" value="1"/>
</dbReference>
<evidence type="ECO:0000256" key="2">
    <source>
        <dbReference type="ARBA" id="ARBA00023125"/>
    </source>
</evidence>
<dbReference type="GO" id="GO:0003677">
    <property type="term" value="F:DNA binding"/>
    <property type="evidence" value="ECO:0007669"/>
    <property type="project" value="UniProtKB-KW"/>
</dbReference>
<dbReference type="Proteomes" id="UP000535491">
    <property type="component" value="Unassembled WGS sequence"/>
</dbReference>
<dbReference type="AlphaFoldDB" id="A0A7W2A9Q9"/>
<dbReference type="Pfam" id="PF00392">
    <property type="entry name" value="GntR"/>
    <property type="match status" value="1"/>
</dbReference>
<dbReference type="EMBL" id="JACEIQ010000012">
    <property type="protein sequence ID" value="MBA4495138.1"/>
    <property type="molecule type" value="Genomic_DNA"/>
</dbReference>
<dbReference type="InterPro" id="IPR011711">
    <property type="entry name" value="GntR_C"/>
</dbReference>
<dbReference type="Gene3D" id="1.20.120.530">
    <property type="entry name" value="GntR ligand-binding domain-like"/>
    <property type="match status" value="1"/>
</dbReference>
<accession>A0A7W2A9Q9</accession>
<proteinExistence type="predicted"/>
<dbReference type="Pfam" id="PF07729">
    <property type="entry name" value="FCD"/>
    <property type="match status" value="1"/>
</dbReference>
<dbReference type="Gene3D" id="1.10.10.10">
    <property type="entry name" value="Winged helix-like DNA-binding domain superfamily/Winged helix DNA-binding domain"/>
    <property type="match status" value="1"/>
</dbReference>